<accession>A0A6S7H3J1</accession>
<proteinExistence type="predicted"/>
<dbReference type="InterPro" id="IPR027417">
    <property type="entry name" value="P-loop_NTPase"/>
</dbReference>
<gene>
    <name evidence="3" type="ORF">PACLA_8A026795</name>
</gene>
<reference evidence="3" key="1">
    <citation type="submission" date="2020-04" db="EMBL/GenBank/DDBJ databases">
        <authorList>
            <person name="Alioto T."/>
            <person name="Alioto T."/>
            <person name="Gomez Garrido J."/>
        </authorList>
    </citation>
    <scope>NUCLEOTIDE SEQUENCE</scope>
    <source>
        <strain evidence="3">A484AB</strain>
    </source>
</reference>
<protein>
    <submittedName>
        <fullName evidence="3">Ras-like GTP-binding Rho1 isoform X2</fullName>
    </submittedName>
</protein>
<evidence type="ECO:0000256" key="2">
    <source>
        <dbReference type="ARBA" id="ARBA00023134"/>
    </source>
</evidence>
<dbReference type="CDD" id="cd00157">
    <property type="entry name" value="Rho"/>
    <property type="match status" value="1"/>
</dbReference>
<dbReference type="OrthoDB" id="8830751at2759"/>
<dbReference type="FunFam" id="3.40.50.300:FF:000118">
    <property type="entry name" value="Rho-related GTP-binding protein RhoG"/>
    <property type="match status" value="1"/>
</dbReference>
<evidence type="ECO:0000256" key="1">
    <source>
        <dbReference type="ARBA" id="ARBA00022741"/>
    </source>
</evidence>
<dbReference type="PROSITE" id="PS51420">
    <property type="entry name" value="RHO"/>
    <property type="match status" value="1"/>
</dbReference>
<dbReference type="InterPro" id="IPR005225">
    <property type="entry name" value="Small_GTP-bd"/>
</dbReference>
<sequence length="284" mass="32383">MVNRRKPKEEICCNKFDNPPSQAHEDRIHSENIYRRLYCDILSQKCHDTANIFLRQLKKHAGGLAATYYKSVQPLLELTRCIPTLTYRQKYFEMSHTKLKLVIVGDGACGKTCLLMVFRNNEFPPDYVPTVFENYVKELTLDDRDIELELYDTAGQEDYDRLRPLSYPGSDVILVCYSVDSPNSYDNVKERWAPEVEQFCPRVPVVLVGLKKDLRDDPSTIEDLKDEGEEPVTLEQGRKMATETGAAAFLECSALKRDGVQDVFEAAIRAAVVRKKGKGCCTIL</sequence>
<dbReference type="SMART" id="SM00174">
    <property type="entry name" value="RHO"/>
    <property type="match status" value="1"/>
</dbReference>
<name>A0A6S7H3J1_PARCT</name>
<dbReference type="SMART" id="SM00175">
    <property type="entry name" value="RAB"/>
    <property type="match status" value="1"/>
</dbReference>
<dbReference type="SMART" id="SM00173">
    <property type="entry name" value="RAS"/>
    <property type="match status" value="1"/>
</dbReference>
<dbReference type="NCBIfam" id="TIGR00231">
    <property type="entry name" value="small_GTP"/>
    <property type="match status" value="1"/>
</dbReference>
<dbReference type="Proteomes" id="UP001152795">
    <property type="component" value="Unassembled WGS sequence"/>
</dbReference>
<organism evidence="3 4">
    <name type="scientific">Paramuricea clavata</name>
    <name type="common">Red gorgonian</name>
    <name type="synonym">Violescent sea-whip</name>
    <dbReference type="NCBI Taxonomy" id="317549"/>
    <lineage>
        <taxon>Eukaryota</taxon>
        <taxon>Metazoa</taxon>
        <taxon>Cnidaria</taxon>
        <taxon>Anthozoa</taxon>
        <taxon>Octocorallia</taxon>
        <taxon>Malacalcyonacea</taxon>
        <taxon>Plexauridae</taxon>
        <taxon>Paramuricea</taxon>
    </lineage>
</organism>
<dbReference type="Gene3D" id="3.40.50.300">
    <property type="entry name" value="P-loop containing nucleotide triphosphate hydrolases"/>
    <property type="match status" value="1"/>
</dbReference>
<dbReference type="PRINTS" id="PR00449">
    <property type="entry name" value="RASTRNSFRMNG"/>
</dbReference>
<dbReference type="GO" id="GO:0007264">
    <property type="term" value="P:small GTPase-mediated signal transduction"/>
    <property type="evidence" value="ECO:0007669"/>
    <property type="project" value="InterPro"/>
</dbReference>
<dbReference type="InterPro" id="IPR003578">
    <property type="entry name" value="Small_GTPase_Rho"/>
</dbReference>
<dbReference type="PROSITE" id="PS51419">
    <property type="entry name" value="RAB"/>
    <property type="match status" value="1"/>
</dbReference>
<keyword evidence="1" id="KW-0547">Nucleotide-binding</keyword>
<comment type="caution">
    <text evidence="3">The sequence shown here is derived from an EMBL/GenBank/DDBJ whole genome shotgun (WGS) entry which is preliminary data.</text>
</comment>
<keyword evidence="2" id="KW-0342">GTP-binding</keyword>
<evidence type="ECO:0000313" key="3">
    <source>
        <dbReference type="EMBL" id="CAB3990891.1"/>
    </source>
</evidence>
<evidence type="ECO:0000313" key="4">
    <source>
        <dbReference type="Proteomes" id="UP001152795"/>
    </source>
</evidence>
<dbReference type="GO" id="GO:0003924">
    <property type="term" value="F:GTPase activity"/>
    <property type="evidence" value="ECO:0007669"/>
    <property type="project" value="InterPro"/>
</dbReference>
<dbReference type="AlphaFoldDB" id="A0A6S7H3J1"/>
<dbReference type="InterPro" id="IPR001806">
    <property type="entry name" value="Small_GTPase"/>
</dbReference>
<dbReference type="GO" id="GO:0005525">
    <property type="term" value="F:GTP binding"/>
    <property type="evidence" value="ECO:0007669"/>
    <property type="project" value="UniProtKB-KW"/>
</dbReference>
<dbReference type="PANTHER" id="PTHR24072">
    <property type="entry name" value="RHO FAMILY GTPASE"/>
    <property type="match status" value="1"/>
</dbReference>
<dbReference type="Pfam" id="PF00071">
    <property type="entry name" value="Ras"/>
    <property type="match status" value="1"/>
</dbReference>
<dbReference type="EMBL" id="CACRXK020001745">
    <property type="protein sequence ID" value="CAB3990891.1"/>
    <property type="molecule type" value="Genomic_DNA"/>
</dbReference>
<dbReference type="SUPFAM" id="SSF52540">
    <property type="entry name" value="P-loop containing nucleoside triphosphate hydrolases"/>
    <property type="match status" value="1"/>
</dbReference>
<keyword evidence="4" id="KW-1185">Reference proteome</keyword>
<dbReference type="PROSITE" id="PS51421">
    <property type="entry name" value="RAS"/>
    <property type="match status" value="1"/>
</dbReference>